<name>A0A1M5Y5W6_9FLAO</name>
<dbReference type="PROSITE" id="PS50977">
    <property type="entry name" value="HTH_TETR_2"/>
    <property type="match status" value="1"/>
</dbReference>
<evidence type="ECO:0000313" key="5">
    <source>
        <dbReference type="EMBL" id="SHI07392.1"/>
    </source>
</evidence>
<dbReference type="InterPro" id="IPR023772">
    <property type="entry name" value="DNA-bd_HTH_TetR-type_CS"/>
</dbReference>
<evidence type="ECO:0000256" key="2">
    <source>
        <dbReference type="PROSITE-ProRule" id="PRU00335"/>
    </source>
</evidence>
<dbReference type="AlphaFoldDB" id="A0A1M5Y5W6"/>
<sequence>MELNDKQKEIVQVAEKLFAEYGFDGTSVRLIAKEAGINIAMISYYFGSKEKLLEHMVVHRMSGFKVNLDEIIAQDDRSYHDRLNEIVALYVKRIHKNNRIYKIVHNELTNNARSLTFEHYLSQKKKNLDSVTKFIEAGQKAHVFKKHIEIPLLIPSILGTYFHFHYNQRFYEESYGLNTPESKELFIETTLTKHIQKMLNALITYED</sequence>
<evidence type="ECO:0000259" key="3">
    <source>
        <dbReference type="PROSITE" id="PS50977"/>
    </source>
</evidence>
<dbReference type="InterPro" id="IPR009057">
    <property type="entry name" value="Homeodomain-like_sf"/>
</dbReference>
<dbReference type="Proteomes" id="UP000184240">
    <property type="component" value="Unassembled WGS sequence"/>
</dbReference>
<feature type="domain" description="HTH tetR-type" evidence="3">
    <location>
        <begin position="4"/>
        <end position="64"/>
    </location>
</feature>
<evidence type="ECO:0000313" key="6">
    <source>
        <dbReference type="Proteomes" id="UP000184240"/>
    </source>
</evidence>
<dbReference type="EMBL" id="QOVN01000002">
    <property type="protein sequence ID" value="RXG30499.1"/>
    <property type="molecule type" value="Genomic_DNA"/>
</dbReference>
<dbReference type="PANTHER" id="PTHR30328">
    <property type="entry name" value="TRANSCRIPTIONAL REPRESSOR"/>
    <property type="match status" value="1"/>
</dbReference>
<dbReference type="OrthoDB" id="9789566at2"/>
<dbReference type="GO" id="GO:0003677">
    <property type="term" value="F:DNA binding"/>
    <property type="evidence" value="ECO:0007669"/>
    <property type="project" value="UniProtKB-UniRule"/>
</dbReference>
<dbReference type="SUPFAM" id="SSF46689">
    <property type="entry name" value="Homeodomain-like"/>
    <property type="match status" value="1"/>
</dbReference>
<reference evidence="4 7" key="3">
    <citation type="submission" date="2018-07" db="EMBL/GenBank/DDBJ databases">
        <title>Leeuwenhoekiella genomics.</title>
        <authorList>
            <person name="Tahon G."/>
            <person name="Willems A."/>
        </authorList>
    </citation>
    <scope>NUCLEOTIDE SEQUENCE [LARGE SCALE GENOMIC DNA]</scope>
    <source>
        <strain evidence="4 7">LMG 24856</strain>
    </source>
</reference>
<evidence type="ECO:0000256" key="1">
    <source>
        <dbReference type="ARBA" id="ARBA00023125"/>
    </source>
</evidence>
<organism evidence="5 6">
    <name type="scientific">Leeuwenhoekiella palythoae</name>
    <dbReference type="NCBI Taxonomy" id="573501"/>
    <lineage>
        <taxon>Bacteria</taxon>
        <taxon>Pseudomonadati</taxon>
        <taxon>Bacteroidota</taxon>
        <taxon>Flavobacteriia</taxon>
        <taxon>Flavobacteriales</taxon>
        <taxon>Flavobacteriaceae</taxon>
        <taxon>Leeuwenhoekiella</taxon>
    </lineage>
</organism>
<proteinExistence type="predicted"/>
<keyword evidence="1 2" id="KW-0238">DNA-binding</keyword>
<dbReference type="SUPFAM" id="SSF48498">
    <property type="entry name" value="Tetracyclin repressor-like, C-terminal domain"/>
    <property type="match status" value="1"/>
</dbReference>
<dbReference type="PRINTS" id="PR00455">
    <property type="entry name" value="HTHTETR"/>
</dbReference>
<dbReference type="PROSITE" id="PS01081">
    <property type="entry name" value="HTH_TETR_1"/>
    <property type="match status" value="1"/>
</dbReference>
<dbReference type="InterPro" id="IPR036271">
    <property type="entry name" value="Tet_transcr_reg_TetR-rel_C_sf"/>
</dbReference>
<gene>
    <name evidence="4" type="ORF">DSM01_1249</name>
    <name evidence="5" type="ORF">SAMN04487999_1956</name>
</gene>
<dbReference type="InterPro" id="IPR001647">
    <property type="entry name" value="HTH_TetR"/>
</dbReference>
<dbReference type="RefSeq" id="WP_072982594.1">
    <property type="nucleotide sequence ID" value="NZ_FQXT01000003.1"/>
</dbReference>
<dbReference type="Proteomes" id="UP000290037">
    <property type="component" value="Unassembled WGS sequence"/>
</dbReference>
<dbReference type="Gene3D" id="1.10.357.10">
    <property type="entry name" value="Tetracycline Repressor, domain 2"/>
    <property type="match status" value="1"/>
</dbReference>
<dbReference type="Pfam" id="PF00440">
    <property type="entry name" value="TetR_N"/>
    <property type="match status" value="1"/>
</dbReference>
<dbReference type="EMBL" id="FQXT01000003">
    <property type="protein sequence ID" value="SHI07392.1"/>
    <property type="molecule type" value="Genomic_DNA"/>
</dbReference>
<protein>
    <submittedName>
        <fullName evidence="4">TetR family transcriptional regulator</fullName>
    </submittedName>
    <submittedName>
        <fullName evidence="5">Transcriptional regulator, TetR family</fullName>
    </submittedName>
</protein>
<reference evidence="5" key="1">
    <citation type="submission" date="2016-11" db="EMBL/GenBank/DDBJ databases">
        <authorList>
            <person name="Jaros S."/>
            <person name="Januszkiewicz K."/>
            <person name="Wedrychowicz H."/>
        </authorList>
    </citation>
    <scope>NUCLEOTIDE SEQUENCE [LARGE SCALE GENOMIC DNA]</scope>
    <source>
        <strain evidence="5">DSM 19859</strain>
    </source>
</reference>
<evidence type="ECO:0000313" key="7">
    <source>
        <dbReference type="Proteomes" id="UP000290037"/>
    </source>
</evidence>
<dbReference type="STRING" id="573501.SAMN04487999_1956"/>
<dbReference type="InterPro" id="IPR050109">
    <property type="entry name" value="HTH-type_TetR-like_transc_reg"/>
</dbReference>
<reference evidence="6" key="2">
    <citation type="submission" date="2016-11" db="EMBL/GenBank/DDBJ databases">
        <authorList>
            <person name="Varghese N."/>
            <person name="Submissions S."/>
        </authorList>
    </citation>
    <scope>NUCLEOTIDE SEQUENCE [LARGE SCALE GENOMIC DNA]</scope>
    <source>
        <strain evidence="6">DSM 19859</strain>
    </source>
</reference>
<feature type="DNA-binding region" description="H-T-H motif" evidence="2">
    <location>
        <begin position="27"/>
        <end position="46"/>
    </location>
</feature>
<accession>A0A1M5Y5W6</accession>
<evidence type="ECO:0000313" key="4">
    <source>
        <dbReference type="EMBL" id="RXG30499.1"/>
    </source>
</evidence>
<dbReference type="PANTHER" id="PTHR30328:SF54">
    <property type="entry name" value="HTH-TYPE TRANSCRIPTIONAL REPRESSOR SCO4008"/>
    <property type="match status" value="1"/>
</dbReference>
<keyword evidence="7" id="KW-1185">Reference proteome</keyword>